<dbReference type="Pfam" id="PF13546">
    <property type="entry name" value="DDE_5"/>
    <property type="match status" value="1"/>
</dbReference>
<sequence>MQPMAERLGVDHQQLQQFITSSTWDYTAVRANVARWAVDAIDPAAYFIDDSGFPKDGTASPCVARQYSGTLGKTCNGPVDSIAVRVTPHSASQDPIANRSA</sequence>
<dbReference type="GO" id="GO:0004519">
    <property type="term" value="F:endonuclease activity"/>
    <property type="evidence" value="ECO:0007669"/>
    <property type="project" value="UniProtKB-KW"/>
</dbReference>
<keyword evidence="2" id="KW-0378">Hydrolase</keyword>
<keyword evidence="3" id="KW-1185">Reference proteome</keyword>
<evidence type="ECO:0000313" key="3">
    <source>
        <dbReference type="Proteomes" id="UP000319825"/>
    </source>
</evidence>
<protein>
    <submittedName>
        <fullName evidence="2">DDE superfamily endonuclease</fullName>
    </submittedName>
</protein>
<dbReference type="InterPro" id="IPR039365">
    <property type="entry name" value="IS701-like"/>
</dbReference>
<dbReference type="AlphaFoldDB" id="A0A562I8Q5"/>
<name>A0A562I8Q5_MICOL</name>
<keyword evidence="2" id="KW-0255">Endonuclease</keyword>
<proteinExistence type="predicted"/>
<dbReference type="Proteomes" id="UP000319825">
    <property type="component" value="Unassembled WGS sequence"/>
</dbReference>
<evidence type="ECO:0000313" key="2">
    <source>
        <dbReference type="EMBL" id="TWH67206.1"/>
    </source>
</evidence>
<feature type="domain" description="Transposase IS701-like DDE" evidence="1">
    <location>
        <begin position="1"/>
        <end position="77"/>
    </location>
</feature>
<dbReference type="InterPro" id="IPR038721">
    <property type="entry name" value="IS701-like_DDE_dom"/>
</dbReference>
<dbReference type="EMBL" id="VLKE01000001">
    <property type="protein sequence ID" value="TWH67206.1"/>
    <property type="molecule type" value="Genomic_DNA"/>
</dbReference>
<accession>A0A562I8Q5</accession>
<evidence type="ECO:0000259" key="1">
    <source>
        <dbReference type="Pfam" id="PF13546"/>
    </source>
</evidence>
<comment type="caution">
    <text evidence="2">The sequence shown here is derived from an EMBL/GenBank/DDBJ whole genome shotgun (WGS) entry which is preliminary data.</text>
</comment>
<keyword evidence="2" id="KW-0540">Nuclease</keyword>
<gene>
    <name evidence="2" type="ORF">JD77_02178</name>
</gene>
<dbReference type="PANTHER" id="PTHR33627:SF1">
    <property type="entry name" value="TRANSPOSASE"/>
    <property type="match status" value="1"/>
</dbReference>
<organism evidence="2 3">
    <name type="scientific">Micromonospora olivasterospora</name>
    <dbReference type="NCBI Taxonomy" id="1880"/>
    <lineage>
        <taxon>Bacteria</taxon>
        <taxon>Bacillati</taxon>
        <taxon>Actinomycetota</taxon>
        <taxon>Actinomycetes</taxon>
        <taxon>Micromonosporales</taxon>
        <taxon>Micromonosporaceae</taxon>
        <taxon>Micromonospora</taxon>
    </lineage>
</organism>
<reference evidence="2 3" key="1">
    <citation type="submission" date="2019-07" db="EMBL/GenBank/DDBJ databases">
        <title>R&amp;d 2014.</title>
        <authorList>
            <person name="Klenk H.-P."/>
        </authorList>
    </citation>
    <scope>NUCLEOTIDE SEQUENCE [LARGE SCALE GENOMIC DNA]</scope>
    <source>
        <strain evidence="2 3">DSM 43868</strain>
    </source>
</reference>
<dbReference type="PANTHER" id="PTHR33627">
    <property type="entry name" value="TRANSPOSASE"/>
    <property type="match status" value="1"/>
</dbReference>